<dbReference type="InterPro" id="IPR006145">
    <property type="entry name" value="PsdUridine_synth_RsuA/RluA"/>
</dbReference>
<dbReference type="GO" id="GO:0120159">
    <property type="term" value="F:rRNA pseudouridine synthase activity"/>
    <property type="evidence" value="ECO:0007669"/>
    <property type="project" value="UniProtKB-ARBA"/>
</dbReference>
<organism evidence="6 7">
    <name type="scientific">Candidatus Magasanikbacteria bacterium RIFOXYC12_FULL_33_11</name>
    <dbReference type="NCBI Taxonomy" id="1798701"/>
    <lineage>
        <taxon>Bacteria</taxon>
        <taxon>Candidatus Magasanikiibacteriota</taxon>
    </lineage>
</organism>
<dbReference type="Gene3D" id="3.30.70.1560">
    <property type="entry name" value="Alpha-L RNA-binding motif"/>
    <property type="match status" value="1"/>
</dbReference>
<evidence type="ECO:0000259" key="5">
    <source>
        <dbReference type="SMART" id="SM00363"/>
    </source>
</evidence>
<dbReference type="CDD" id="cd00165">
    <property type="entry name" value="S4"/>
    <property type="match status" value="1"/>
</dbReference>
<dbReference type="InterPro" id="IPR020103">
    <property type="entry name" value="PsdUridine_synth_cat_dom_sf"/>
</dbReference>
<dbReference type="SUPFAM" id="SSF55174">
    <property type="entry name" value="Alpha-L RNA-binding motif"/>
    <property type="match status" value="1"/>
</dbReference>
<dbReference type="EMBL" id="MFQW01000015">
    <property type="protein sequence ID" value="OGH86523.1"/>
    <property type="molecule type" value="Genomic_DNA"/>
</dbReference>
<dbReference type="PANTHER" id="PTHR47683:SF2">
    <property type="entry name" value="RNA-BINDING S4 DOMAIN-CONTAINING PROTEIN"/>
    <property type="match status" value="1"/>
</dbReference>
<evidence type="ECO:0000313" key="6">
    <source>
        <dbReference type="EMBL" id="OGH86523.1"/>
    </source>
</evidence>
<dbReference type="PANTHER" id="PTHR47683">
    <property type="entry name" value="PSEUDOURIDINE SYNTHASE FAMILY PROTEIN-RELATED"/>
    <property type="match status" value="1"/>
</dbReference>
<dbReference type="InterPro" id="IPR050343">
    <property type="entry name" value="RsuA_PseudoU_synthase"/>
</dbReference>
<dbReference type="InterPro" id="IPR036986">
    <property type="entry name" value="S4_RNA-bd_sf"/>
</dbReference>
<dbReference type="Gene3D" id="3.30.70.580">
    <property type="entry name" value="Pseudouridine synthase I, catalytic domain, N-terminal subdomain"/>
    <property type="match status" value="1"/>
</dbReference>
<dbReference type="Pfam" id="PF00849">
    <property type="entry name" value="PseudoU_synth_2"/>
    <property type="match status" value="1"/>
</dbReference>
<dbReference type="Pfam" id="PF01479">
    <property type="entry name" value="S4"/>
    <property type="match status" value="1"/>
</dbReference>
<keyword evidence="3" id="KW-0694">RNA-binding</keyword>
<reference evidence="6 7" key="1">
    <citation type="journal article" date="2016" name="Nat. Commun.">
        <title>Thousands of microbial genomes shed light on interconnected biogeochemical processes in an aquifer system.</title>
        <authorList>
            <person name="Anantharaman K."/>
            <person name="Brown C.T."/>
            <person name="Hug L.A."/>
            <person name="Sharon I."/>
            <person name="Castelle C.J."/>
            <person name="Probst A.J."/>
            <person name="Thomas B.C."/>
            <person name="Singh A."/>
            <person name="Wilkins M.J."/>
            <person name="Karaoz U."/>
            <person name="Brodie E.L."/>
            <person name="Williams K.H."/>
            <person name="Hubbard S.S."/>
            <person name="Banfield J.F."/>
        </authorList>
    </citation>
    <scope>NUCLEOTIDE SEQUENCE [LARGE SCALE GENOMIC DNA]</scope>
</reference>
<dbReference type="PROSITE" id="PS01149">
    <property type="entry name" value="PSI_RSU"/>
    <property type="match status" value="1"/>
</dbReference>
<dbReference type="Proteomes" id="UP000178349">
    <property type="component" value="Unassembled WGS sequence"/>
</dbReference>
<dbReference type="CDD" id="cd02870">
    <property type="entry name" value="PseudoU_synth_RsuA_like"/>
    <property type="match status" value="1"/>
</dbReference>
<dbReference type="GO" id="GO:0003723">
    <property type="term" value="F:RNA binding"/>
    <property type="evidence" value="ECO:0007669"/>
    <property type="project" value="UniProtKB-KW"/>
</dbReference>
<proteinExistence type="inferred from homology"/>
<comment type="similarity">
    <text evidence="1 4">Belongs to the pseudouridine synthase RsuA family.</text>
</comment>
<sequence>MLVRLQKHIADLGICSRRKAEELILARKVKVNGELVTEMGAKVDPNKDKVEVLLNKITGKPYKEKEKISQFFSKNSKVYIVLNKPVGYISSASSEQGSSVLDLLTPQNCLKKGNVMNARVYPVGRLDKDSEGLILLTNDGELTNELTHPRYEHEKEYEVTIDGFLNKDAVNILTKGMKIDSSYVQGIKILKEFKKGRKSIITAILTEGKNRQIRKMFGNIGYNVLSLRRTRINKLKLGVLPVGKWKYVTKDKIV</sequence>
<name>A0A1F6NS01_9BACT</name>
<evidence type="ECO:0000313" key="7">
    <source>
        <dbReference type="Proteomes" id="UP000178349"/>
    </source>
</evidence>
<evidence type="ECO:0000256" key="3">
    <source>
        <dbReference type="PROSITE-ProRule" id="PRU00182"/>
    </source>
</evidence>
<dbReference type="NCBIfam" id="TIGR00093">
    <property type="entry name" value="pseudouridine synthase"/>
    <property type="match status" value="1"/>
</dbReference>
<evidence type="ECO:0000256" key="4">
    <source>
        <dbReference type="RuleBase" id="RU003887"/>
    </source>
</evidence>
<dbReference type="InterPro" id="IPR042092">
    <property type="entry name" value="PsdUridine_s_RsuA/RluB/E/F_cat"/>
</dbReference>
<dbReference type="SMART" id="SM00363">
    <property type="entry name" value="S4"/>
    <property type="match status" value="1"/>
</dbReference>
<accession>A0A1F6NS01</accession>
<dbReference type="Gene3D" id="3.10.290.10">
    <property type="entry name" value="RNA-binding S4 domain"/>
    <property type="match status" value="1"/>
</dbReference>
<dbReference type="InterPro" id="IPR000748">
    <property type="entry name" value="PsdUridine_synth_RsuA/RluB/E/F"/>
</dbReference>
<keyword evidence="2 4" id="KW-0413">Isomerase</keyword>
<gene>
    <name evidence="6" type="ORF">A2493_03115</name>
</gene>
<dbReference type="PROSITE" id="PS50889">
    <property type="entry name" value="S4"/>
    <property type="match status" value="1"/>
</dbReference>
<dbReference type="FunFam" id="3.10.290.10:FF:000003">
    <property type="entry name" value="Pseudouridine synthase"/>
    <property type="match status" value="1"/>
</dbReference>
<dbReference type="SUPFAM" id="SSF55120">
    <property type="entry name" value="Pseudouridine synthase"/>
    <property type="match status" value="1"/>
</dbReference>
<dbReference type="InterPro" id="IPR002942">
    <property type="entry name" value="S4_RNA-bd"/>
</dbReference>
<dbReference type="InterPro" id="IPR020094">
    <property type="entry name" value="TruA/RsuA/RluB/E/F_N"/>
</dbReference>
<dbReference type="EC" id="5.4.99.-" evidence="4"/>
<evidence type="ECO:0000256" key="2">
    <source>
        <dbReference type="ARBA" id="ARBA00023235"/>
    </source>
</evidence>
<dbReference type="AlphaFoldDB" id="A0A1F6NS01"/>
<protein>
    <recommendedName>
        <fullName evidence="4">Pseudouridine synthase</fullName>
        <ecNumber evidence="4">5.4.99.-</ecNumber>
    </recommendedName>
</protein>
<dbReference type="GO" id="GO:0000455">
    <property type="term" value="P:enzyme-directed rRNA pseudouridine synthesis"/>
    <property type="evidence" value="ECO:0007669"/>
    <property type="project" value="UniProtKB-ARBA"/>
</dbReference>
<evidence type="ECO:0000256" key="1">
    <source>
        <dbReference type="ARBA" id="ARBA00008348"/>
    </source>
</evidence>
<comment type="caution">
    <text evidence="6">The sequence shown here is derived from an EMBL/GenBank/DDBJ whole genome shotgun (WGS) entry which is preliminary data.</text>
</comment>
<dbReference type="InterPro" id="IPR018496">
    <property type="entry name" value="PsdUridine_synth_RsuA/RluB_CS"/>
</dbReference>
<feature type="domain" description="RNA-binding S4" evidence="5">
    <location>
        <begin position="3"/>
        <end position="63"/>
    </location>
</feature>